<dbReference type="EMBL" id="FOAF01000001">
    <property type="protein sequence ID" value="SEK50987.1"/>
    <property type="molecule type" value="Genomic_DNA"/>
</dbReference>
<dbReference type="AlphaFoldDB" id="A0A1H7HMX7"/>
<organism evidence="1 2">
    <name type="scientific">Olivibacter domesticus</name>
    <name type="common">Pseudosphingobacterium domesticum</name>
    <dbReference type="NCBI Taxonomy" id="407022"/>
    <lineage>
        <taxon>Bacteria</taxon>
        <taxon>Pseudomonadati</taxon>
        <taxon>Bacteroidota</taxon>
        <taxon>Sphingobacteriia</taxon>
        <taxon>Sphingobacteriales</taxon>
        <taxon>Sphingobacteriaceae</taxon>
        <taxon>Olivibacter</taxon>
    </lineage>
</organism>
<evidence type="ECO:0000313" key="2">
    <source>
        <dbReference type="Proteomes" id="UP000199421"/>
    </source>
</evidence>
<gene>
    <name evidence="1" type="ORF">SAMN05661044_00413</name>
</gene>
<evidence type="ECO:0000313" key="1">
    <source>
        <dbReference type="EMBL" id="SEK50987.1"/>
    </source>
</evidence>
<reference evidence="2" key="1">
    <citation type="submission" date="2016-10" db="EMBL/GenBank/DDBJ databases">
        <authorList>
            <person name="Varghese N."/>
            <person name="Submissions S."/>
        </authorList>
    </citation>
    <scope>NUCLEOTIDE SEQUENCE [LARGE SCALE GENOMIC DNA]</scope>
    <source>
        <strain evidence="2">DSM 18733</strain>
    </source>
</reference>
<dbReference type="STRING" id="407022.SAMN05661044_00413"/>
<dbReference type="RefSeq" id="WP_162276509.1">
    <property type="nucleotide sequence ID" value="NZ_FOAF01000001.1"/>
</dbReference>
<keyword evidence="2" id="KW-1185">Reference proteome</keyword>
<dbReference type="Proteomes" id="UP000199421">
    <property type="component" value="Unassembled WGS sequence"/>
</dbReference>
<sequence length="57" mass="6371">MKTFNNLSYLYLCLTNILVNVSRLLTNALNAPYALADEAGLVEPSNNSVRKKTRKVD</sequence>
<proteinExistence type="predicted"/>
<protein>
    <submittedName>
        <fullName evidence="1">Uncharacterized protein</fullName>
    </submittedName>
</protein>
<name>A0A1H7HMX7_OLID1</name>
<accession>A0A1H7HMX7</accession>